<name>A0A0C2RS12_9BACL</name>
<protein>
    <recommendedName>
        <fullName evidence="2">Single-stranded-DNA-specific exonuclease RecJ</fullName>
    </recommendedName>
</protein>
<keyword evidence="5" id="KW-0269">Exonuclease</keyword>
<sequence length="786" mass="88638">MLQPKTRWMVKPSDEQKIQNLIAGLQIPKIVATLLVQRGMDQIDSARSFLQIENEDFHDPFLLLDMDKAVHRIKQAIENEEMILVYGDYDADGVTSTSVILSTLQRLGANVEFYIPNRFTEGYGPNEEAFRFAVEQGTSLIITVDNGISSIHEAAVMRELGVDLIVTDHHEPGPELPDAFAIIHPNHPNGDYPFRELAGVGVAFKLAHALLGKAPLDLLDLVAIGTIADLVPLQGENRLLVKKGLKVLRQTTRTGIHALCKIAGSAVAELDEEGVGFVLGPRINAVGRLSDADPAVELMMTADPEEAEALAIEIDAMNKERQAIVSSITEEAIAKVESTFSPNENRVLVLVKEGWNPGVVGIVASRLVDRYYRPVIILCSDPITGKTKGSARSIAGFNMFEELSECRDILPHFGGHPMAAGMTLLTEDVDELRNRLNEQALKMSPEDFIPVTNVDTVTMLEDVDLDAIIQVQMLAPFGMKNPKPKVVIEEASIASIRKIGANQNHLKITLEQNQFTLDGIGFHLGEIADHLSPIARVDVLGELSVNEWNNTRKPQLFIKDIKVKHWQLFDVRGIRQPKRWLASLPPQKEFIAFHTSTMEYFEQETAPDRILFIENAEQAKKHSIENKNIVLLDLPNDVEALTSLLSKEQPNRIYAHFYQQDPQFFTTIPTREHFGWYYGFLLKRSEFDLRKNGDALANHKGWTRETINFMSKVFFELEFVRIKDGVIIMNESVQKRDLSHSPAYQAKQKLSEMEQDLLYSSFQQLKTWFDQHAKWSKRLEEEKVWI</sequence>
<dbReference type="InterPro" id="IPR051673">
    <property type="entry name" value="SSDNA_exonuclease_RecJ"/>
</dbReference>
<feature type="domain" description="DDH" evidence="6">
    <location>
        <begin position="83"/>
        <end position="226"/>
    </location>
</feature>
<dbReference type="PATRIC" id="fig|889306.3.peg.3505"/>
<feature type="domain" description="DHHA1" evidence="7">
    <location>
        <begin position="346"/>
        <end position="439"/>
    </location>
</feature>
<dbReference type="InterPro" id="IPR018779">
    <property type="entry name" value="RecJ_C"/>
</dbReference>
<dbReference type="InterPro" id="IPR041122">
    <property type="entry name" value="RecJ_OB"/>
</dbReference>
<dbReference type="RefSeq" id="WP_041090403.1">
    <property type="nucleotide sequence ID" value="NZ_JXRP01000019.1"/>
</dbReference>
<reference evidence="10 11" key="1">
    <citation type="submission" date="2015-01" db="EMBL/GenBank/DDBJ databases">
        <title>Genome sequencing of Jeotgalibacillus soli.</title>
        <authorList>
            <person name="Goh K.M."/>
            <person name="Chan K.-G."/>
            <person name="Yaakop A.S."/>
            <person name="Ee R."/>
            <person name="Gan H.M."/>
            <person name="Chan C.S."/>
        </authorList>
    </citation>
    <scope>NUCLEOTIDE SEQUENCE [LARGE SCALE GENOMIC DNA]</scope>
    <source>
        <strain evidence="10 11">P9</strain>
    </source>
</reference>
<comment type="caution">
    <text evidence="10">The sequence shown here is derived from an EMBL/GenBank/DDBJ whole genome shotgun (WGS) entry which is preliminary data.</text>
</comment>
<dbReference type="Proteomes" id="UP000031938">
    <property type="component" value="Unassembled WGS sequence"/>
</dbReference>
<feature type="domain" description="RecJ OB" evidence="9">
    <location>
        <begin position="454"/>
        <end position="560"/>
    </location>
</feature>
<feature type="domain" description="Single-stranded-DNA-specific exonuclease RecJ C-terminal" evidence="8">
    <location>
        <begin position="567"/>
        <end position="769"/>
    </location>
</feature>
<evidence type="ECO:0000256" key="5">
    <source>
        <dbReference type="ARBA" id="ARBA00022839"/>
    </source>
</evidence>
<evidence type="ECO:0000256" key="2">
    <source>
        <dbReference type="ARBA" id="ARBA00019841"/>
    </source>
</evidence>
<dbReference type="GO" id="GO:0008409">
    <property type="term" value="F:5'-3' exonuclease activity"/>
    <property type="evidence" value="ECO:0007669"/>
    <property type="project" value="InterPro"/>
</dbReference>
<gene>
    <name evidence="10" type="ORF">KP78_34880</name>
</gene>
<dbReference type="Pfam" id="PF10141">
    <property type="entry name" value="ssDNA-exonuc_C"/>
    <property type="match status" value="1"/>
</dbReference>
<evidence type="ECO:0000313" key="10">
    <source>
        <dbReference type="EMBL" id="KIL44524.1"/>
    </source>
</evidence>
<comment type="similarity">
    <text evidence="1">Belongs to the RecJ family.</text>
</comment>
<dbReference type="OrthoDB" id="9809852at2"/>
<evidence type="ECO:0000256" key="1">
    <source>
        <dbReference type="ARBA" id="ARBA00005915"/>
    </source>
</evidence>
<dbReference type="GO" id="GO:0006281">
    <property type="term" value="P:DNA repair"/>
    <property type="evidence" value="ECO:0007669"/>
    <property type="project" value="InterPro"/>
</dbReference>
<keyword evidence="3" id="KW-0540">Nuclease</keyword>
<dbReference type="Pfam" id="PF17768">
    <property type="entry name" value="RecJ_OB"/>
    <property type="match status" value="1"/>
</dbReference>
<dbReference type="GO" id="GO:0003676">
    <property type="term" value="F:nucleic acid binding"/>
    <property type="evidence" value="ECO:0007669"/>
    <property type="project" value="InterPro"/>
</dbReference>
<dbReference type="InterPro" id="IPR038763">
    <property type="entry name" value="DHH_sf"/>
</dbReference>
<dbReference type="GO" id="GO:0006310">
    <property type="term" value="P:DNA recombination"/>
    <property type="evidence" value="ECO:0007669"/>
    <property type="project" value="InterPro"/>
</dbReference>
<accession>A0A0C2RS12</accession>
<dbReference type="Pfam" id="PF02272">
    <property type="entry name" value="DHHA1"/>
    <property type="match status" value="1"/>
</dbReference>
<dbReference type="InterPro" id="IPR004610">
    <property type="entry name" value="RecJ"/>
</dbReference>
<evidence type="ECO:0000256" key="3">
    <source>
        <dbReference type="ARBA" id="ARBA00022722"/>
    </source>
</evidence>
<evidence type="ECO:0000259" key="7">
    <source>
        <dbReference type="Pfam" id="PF02272"/>
    </source>
</evidence>
<keyword evidence="4" id="KW-0378">Hydrolase</keyword>
<evidence type="ECO:0000313" key="11">
    <source>
        <dbReference type="Proteomes" id="UP000031938"/>
    </source>
</evidence>
<dbReference type="PANTHER" id="PTHR30255:SF2">
    <property type="entry name" value="SINGLE-STRANDED-DNA-SPECIFIC EXONUCLEASE RECJ"/>
    <property type="match status" value="1"/>
</dbReference>
<dbReference type="EMBL" id="JXRP01000019">
    <property type="protein sequence ID" value="KIL44524.1"/>
    <property type="molecule type" value="Genomic_DNA"/>
</dbReference>
<keyword evidence="11" id="KW-1185">Reference proteome</keyword>
<dbReference type="InterPro" id="IPR003156">
    <property type="entry name" value="DHHA1_dom"/>
</dbReference>
<evidence type="ECO:0000259" key="9">
    <source>
        <dbReference type="Pfam" id="PF17768"/>
    </source>
</evidence>
<proteinExistence type="inferred from homology"/>
<evidence type="ECO:0000256" key="4">
    <source>
        <dbReference type="ARBA" id="ARBA00022801"/>
    </source>
</evidence>
<dbReference type="Gene3D" id="3.10.310.30">
    <property type="match status" value="1"/>
</dbReference>
<dbReference type="NCBIfam" id="TIGR00644">
    <property type="entry name" value="recJ"/>
    <property type="match status" value="1"/>
</dbReference>
<evidence type="ECO:0000259" key="6">
    <source>
        <dbReference type="Pfam" id="PF01368"/>
    </source>
</evidence>
<dbReference type="STRING" id="889306.KP78_34880"/>
<organism evidence="10 11">
    <name type="scientific">Jeotgalibacillus soli</name>
    <dbReference type="NCBI Taxonomy" id="889306"/>
    <lineage>
        <taxon>Bacteria</taxon>
        <taxon>Bacillati</taxon>
        <taxon>Bacillota</taxon>
        <taxon>Bacilli</taxon>
        <taxon>Bacillales</taxon>
        <taxon>Caryophanaceae</taxon>
        <taxon>Jeotgalibacillus</taxon>
    </lineage>
</organism>
<dbReference type="AlphaFoldDB" id="A0A0C2RS12"/>
<dbReference type="PANTHER" id="PTHR30255">
    <property type="entry name" value="SINGLE-STRANDED-DNA-SPECIFIC EXONUCLEASE RECJ"/>
    <property type="match status" value="1"/>
</dbReference>
<dbReference type="SUPFAM" id="SSF64182">
    <property type="entry name" value="DHH phosphoesterases"/>
    <property type="match status" value="1"/>
</dbReference>
<dbReference type="Gene3D" id="3.90.1640.30">
    <property type="match status" value="1"/>
</dbReference>
<dbReference type="Pfam" id="PF01368">
    <property type="entry name" value="DHH"/>
    <property type="match status" value="1"/>
</dbReference>
<dbReference type="InterPro" id="IPR001667">
    <property type="entry name" value="DDH_dom"/>
</dbReference>
<evidence type="ECO:0000259" key="8">
    <source>
        <dbReference type="Pfam" id="PF10141"/>
    </source>
</evidence>